<keyword evidence="9" id="KW-0067">ATP-binding</keyword>
<protein>
    <recommendedName>
        <fullName evidence="4">Polynucleotide 5'-hydroxyl-kinase GRC3</fullName>
    </recommendedName>
    <alternativeName>
        <fullName evidence="3">Polynucleotide 5'-hydroxyl-kinase grc3</fullName>
    </alternativeName>
</protein>
<dbReference type="Pfam" id="PF16575">
    <property type="entry name" value="CLP1_P"/>
    <property type="match status" value="1"/>
</dbReference>
<evidence type="ECO:0000256" key="9">
    <source>
        <dbReference type="ARBA" id="ARBA00022840"/>
    </source>
</evidence>
<feature type="transmembrane region" description="Helical" evidence="12">
    <location>
        <begin position="934"/>
        <end position="954"/>
    </location>
</feature>
<evidence type="ECO:0000256" key="1">
    <source>
        <dbReference type="ARBA" id="ARBA00004604"/>
    </source>
</evidence>
<proteinExistence type="inferred from homology"/>
<evidence type="ECO:0000259" key="14">
    <source>
        <dbReference type="Pfam" id="PF25147"/>
    </source>
</evidence>
<dbReference type="InterPro" id="IPR027417">
    <property type="entry name" value="P-loop_NTPase"/>
</dbReference>
<feature type="domain" description="NOL9 C-terminal" evidence="15">
    <location>
        <begin position="553"/>
        <end position="650"/>
    </location>
</feature>
<evidence type="ECO:0000256" key="6">
    <source>
        <dbReference type="ARBA" id="ARBA00022679"/>
    </source>
</evidence>
<dbReference type="InterPro" id="IPR056790">
    <property type="entry name" value="Ribophorin_II_C"/>
</dbReference>
<dbReference type="eggNOG" id="KOG2750">
    <property type="taxonomic scope" value="Eukaryota"/>
</dbReference>
<evidence type="ECO:0000256" key="2">
    <source>
        <dbReference type="ARBA" id="ARBA00011003"/>
    </source>
</evidence>
<dbReference type="AlphaFoldDB" id="A0A0W0FQB0"/>
<evidence type="ECO:0000256" key="4">
    <source>
        <dbReference type="ARBA" id="ARBA00019824"/>
    </source>
</evidence>
<dbReference type="InterPro" id="IPR057570">
    <property type="entry name" value="NOL9_C"/>
</dbReference>
<evidence type="ECO:0000313" key="17">
    <source>
        <dbReference type="Proteomes" id="UP000054988"/>
    </source>
</evidence>
<feature type="transmembrane region" description="Helical" evidence="12">
    <location>
        <begin position="898"/>
        <end position="922"/>
    </location>
</feature>
<keyword evidence="12" id="KW-0812">Transmembrane</keyword>
<comment type="similarity">
    <text evidence="2">Belongs to the Clp1 family. NOL9/GRC3 subfamily.</text>
</comment>
<evidence type="ECO:0000256" key="7">
    <source>
        <dbReference type="ARBA" id="ARBA00022741"/>
    </source>
</evidence>
<evidence type="ECO:0000256" key="8">
    <source>
        <dbReference type="ARBA" id="ARBA00022777"/>
    </source>
</evidence>
<dbReference type="Pfam" id="PF25147">
    <property type="entry name" value="Ribophorin_II_C"/>
    <property type="match status" value="1"/>
</dbReference>
<dbReference type="PANTHER" id="PTHR12755">
    <property type="entry name" value="CLEAVAGE/POLYADENYLATION FACTOR IA SUBUNIT CLP1P"/>
    <property type="match status" value="1"/>
</dbReference>
<comment type="caution">
    <text evidence="16">The sequence shown here is derived from an EMBL/GenBank/DDBJ whole genome shotgun (WGS) entry which is preliminary data.</text>
</comment>
<evidence type="ECO:0000313" key="16">
    <source>
        <dbReference type="EMBL" id="KTB38512.1"/>
    </source>
</evidence>
<dbReference type="GO" id="GO:0000448">
    <property type="term" value="P:cleavage in ITS2 between 5.8S rRNA and LSU-rRNA of tricistronic rRNA transcript (SSU-rRNA, 5.8S rRNA, LSU-rRNA)"/>
    <property type="evidence" value="ECO:0007669"/>
    <property type="project" value="TreeGrafter"/>
</dbReference>
<dbReference type="GO" id="GO:0005730">
    <property type="term" value="C:nucleolus"/>
    <property type="evidence" value="ECO:0007669"/>
    <property type="project" value="UniProtKB-SubCell"/>
</dbReference>
<dbReference type="Pfam" id="PF25467">
    <property type="entry name" value="NOL9_C"/>
    <property type="match status" value="1"/>
</dbReference>
<keyword evidence="12" id="KW-1133">Transmembrane helix</keyword>
<feature type="compositionally biased region" description="Low complexity" evidence="11">
    <location>
        <begin position="29"/>
        <end position="38"/>
    </location>
</feature>
<accession>A0A0W0FQB0</accession>
<dbReference type="InterPro" id="IPR045116">
    <property type="entry name" value="Clp1/Grc3"/>
</dbReference>
<evidence type="ECO:0000259" key="13">
    <source>
        <dbReference type="Pfam" id="PF16575"/>
    </source>
</evidence>
<gene>
    <name evidence="16" type="ORF">WG66_8913</name>
</gene>
<evidence type="ECO:0000256" key="12">
    <source>
        <dbReference type="SAM" id="Phobius"/>
    </source>
</evidence>
<evidence type="ECO:0000256" key="5">
    <source>
        <dbReference type="ARBA" id="ARBA00022552"/>
    </source>
</evidence>
<name>A0A0W0FQB0_MONRR</name>
<feature type="domain" description="Clp1 P-loop" evidence="13">
    <location>
        <begin position="317"/>
        <end position="515"/>
    </location>
</feature>
<dbReference type="Proteomes" id="UP000054988">
    <property type="component" value="Unassembled WGS sequence"/>
</dbReference>
<evidence type="ECO:0000256" key="11">
    <source>
        <dbReference type="SAM" id="MobiDB-lite"/>
    </source>
</evidence>
<sequence>MISALAARRAKHPSSPSHSSPSPSPSPIPAATSKSKSTASKRKRDSEERNKQKRKRKKQERERCFDQEAGVDEEGNDEHIIFVEEEENIERDTPDTEAEERAYSPSAPIRRHQFANDEPQKLNTTYYPIPNQNFFSVLSDSGENNSRSVLISLKIDDTLVLLGSYILRVVRGAISLCGITLHPSSGMQRVFALQSAPIPVIVAVKSELCGGEFPVPEDLRNLVGDGDNTSTLIVISELRTGIEGLGRVCRIFESAFRPIPHAVLGGLRGVYLVTAETPRKGLHPFILPMSWNLALPSFSMSDKESAGNKPGVYLVKGPKKSGKSTFARTLTNSLLQRFPYVAYLETDLGQSEFTPPGIVSLTVLSKPVFGLQGPPWTHPTLSHPGYAHFVGSLTPKSSPGQYLSAIQSLIETYRLDLQLSVGDGNTGGVPLVVNTMGWTKGLGADLVKRIEELAEPTCIFEFEGQANVGGWNIQTQAIPPTSLTTSKVHNLEPILDITTSYTPADNRTIALLSYFFTSFSSSPTPRAQTPVAERWDTTLPLLARYPYEVDIKTAFDKVILTGAGSEDVVPDELSEVLNGSIVALVSTPASEDGLYKQGQPHPSPQTSHSLGLAFVRGIDSSRGKVHILTPVPSGLLDGAKVLVKGEMEMPLWGWLDHRLFDGEEAEKGKPFLQWGKGSGIGSERRRLWSENRETVRRRVALGHVALTHLSASTMYWPTLLLFAVVSTAQAAVFTLHSPRFTVTSDGNQLRSEPLSLAQKASIPVNLTQNDILKISFTVLDKESGEGIQPQQTFLRFFDPKSGEEGIQPLRVAPSGKVKFELNVAKPPASLPPTPNPNHPLQTTLLLGAPSYSPISIELFDLYVPQSHPTLVHPDAASFHVQPEIHHTFRPEPKAPPRAVSAAFTGAVVVAPWLILIGLWSQISFQPTARLFSPHIFPFIVTLGAFEVLMYKYWVELKLGQVLGYGAALGIVTVFTGRHALLNIAGKRK</sequence>
<dbReference type="EMBL" id="LATX01001757">
    <property type="protein sequence ID" value="KTB38512.1"/>
    <property type="molecule type" value="Genomic_DNA"/>
</dbReference>
<organism evidence="16 17">
    <name type="scientific">Moniliophthora roreri</name>
    <name type="common">Frosty pod rot fungus</name>
    <name type="synonym">Monilia roreri</name>
    <dbReference type="NCBI Taxonomy" id="221103"/>
    <lineage>
        <taxon>Eukaryota</taxon>
        <taxon>Fungi</taxon>
        <taxon>Dikarya</taxon>
        <taxon>Basidiomycota</taxon>
        <taxon>Agaricomycotina</taxon>
        <taxon>Agaricomycetes</taxon>
        <taxon>Agaricomycetidae</taxon>
        <taxon>Agaricales</taxon>
        <taxon>Marasmiineae</taxon>
        <taxon>Marasmiaceae</taxon>
        <taxon>Moniliophthora</taxon>
    </lineage>
</organism>
<keyword evidence="5" id="KW-0698">rRNA processing</keyword>
<feature type="domain" description="Ribophorin II C-terminal" evidence="14">
    <location>
        <begin position="888"/>
        <end position="987"/>
    </location>
</feature>
<reference evidence="16 17" key="1">
    <citation type="submission" date="2015-12" db="EMBL/GenBank/DDBJ databases">
        <title>Draft genome sequence of Moniliophthora roreri, the causal agent of frosty pod rot of cacao.</title>
        <authorList>
            <person name="Aime M.C."/>
            <person name="Diaz-Valderrama J.R."/>
            <person name="Kijpornyongpan T."/>
            <person name="Phillips-Mora W."/>
        </authorList>
    </citation>
    <scope>NUCLEOTIDE SEQUENCE [LARGE SCALE GENOMIC DNA]</scope>
    <source>
        <strain evidence="16 17">MCA 2952</strain>
    </source>
</reference>
<keyword evidence="6" id="KW-0808">Transferase</keyword>
<evidence type="ECO:0000256" key="3">
    <source>
        <dbReference type="ARBA" id="ARBA00018706"/>
    </source>
</evidence>
<dbReference type="GO" id="GO:0051731">
    <property type="term" value="F:polynucleotide 5'-hydroxyl-kinase activity"/>
    <property type="evidence" value="ECO:0007669"/>
    <property type="project" value="InterPro"/>
</dbReference>
<dbReference type="GO" id="GO:0005524">
    <property type="term" value="F:ATP binding"/>
    <property type="evidence" value="ECO:0007669"/>
    <property type="project" value="UniProtKB-KW"/>
</dbReference>
<keyword evidence="7" id="KW-0547">Nucleotide-binding</keyword>
<dbReference type="InterPro" id="IPR032319">
    <property type="entry name" value="CLP1_P"/>
</dbReference>
<evidence type="ECO:0000259" key="15">
    <source>
        <dbReference type="Pfam" id="PF25467"/>
    </source>
</evidence>
<dbReference type="PANTHER" id="PTHR12755:SF3">
    <property type="entry name" value="POLYNUCLEOTIDE 5'-HYDROXYL-KINASE NOL9"/>
    <property type="match status" value="1"/>
</dbReference>
<dbReference type="Gene3D" id="3.40.50.300">
    <property type="entry name" value="P-loop containing nucleotide triphosphate hydrolases"/>
    <property type="match status" value="1"/>
</dbReference>
<keyword evidence="8" id="KW-0418">Kinase</keyword>
<feature type="compositionally biased region" description="Basic and acidic residues" evidence="11">
    <location>
        <begin position="90"/>
        <end position="102"/>
    </location>
</feature>
<feature type="transmembrane region" description="Helical" evidence="12">
    <location>
        <begin position="961"/>
        <end position="980"/>
    </location>
</feature>
<keyword evidence="12" id="KW-0472">Membrane</keyword>
<evidence type="ECO:0000256" key="10">
    <source>
        <dbReference type="ARBA" id="ARBA00023242"/>
    </source>
</evidence>
<feature type="region of interest" description="Disordered" evidence="11">
    <location>
        <begin position="1"/>
        <end position="105"/>
    </location>
</feature>
<keyword evidence="10" id="KW-0539">Nucleus</keyword>
<comment type="subcellular location">
    <subcellularLocation>
        <location evidence="1">Nucleus</location>
        <location evidence="1">Nucleolus</location>
    </subcellularLocation>
</comment>